<dbReference type="GO" id="GO:0005524">
    <property type="term" value="F:ATP binding"/>
    <property type="evidence" value="ECO:0007669"/>
    <property type="project" value="UniProtKB-UniRule"/>
</dbReference>
<comment type="pathway">
    <text evidence="6">Purine metabolism; IMP biosynthesis via de novo pathway; 5-amino-1-(5-phospho-D-ribosyl)imidazole from N(2)-formyl-N(1)-(5-phospho-D-ribosyl)glycinamide: step 1/2.</text>
</comment>
<evidence type="ECO:0000256" key="3">
    <source>
        <dbReference type="ARBA" id="ARBA00022741"/>
    </source>
</evidence>
<comment type="catalytic activity">
    <reaction evidence="6">
        <text>N(2)-formyl-N(1)-(5-phospho-beta-D-ribosyl)glycinamide + L-glutamine + ATP + H2O = 2-formamido-N(1)-(5-O-phospho-beta-D-ribosyl)acetamidine + L-glutamate + ADP + phosphate + H(+)</text>
        <dbReference type="Rhea" id="RHEA:17129"/>
        <dbReference type="ChEBI" id="CHEBI:15377"/>
        <dbReference type="ChEBI" id="CHEBI:15378"/>
        <dbReference type="ChEBI" id="CHEBI:29985"/>
        <dbReference type="ChEBI" id="CHEBI:30616"/>
        <dbReference type="ChEBI" id="CHEBI:43474"/>
        <dbReference type="ChEBI" id="CHEBI:58359"/>
        <dbReference type="ChEBI" id="CHEBI:147286"/>
        <dbReference type="ChEBI" id="CHEBI:147287"/>
        <dbReference type="ChEBI" id="CHEBI:456216"/>
        <dbReference type="EC" id="6.3.5.3"/>
    </reaction>
</comment>
<dbReference type="EC" id="6.3.5.3" evidence="6"/>
<name>F2LVM9_HIPMA</name>
<protein>
    <recommendedName>
        <fullName evidence="6">Phosphoribosylformylglycinamidine synthase subunit PurS</fullName>
        <shortName evidence="6">FGAM synthase</shortName>
        <ecNumber evidence="6">6.3.5.3</ecNumber>
    </recommendedName>
    <alternativeName>
        <fullName evidence="6">Formylglycinamide ribonucleotide amidotransferase subunit III</fullName>
        <shortName evidence="6">FGAR amidotransferase III</shortName>
        <shortName evidence="6">FGAR-AT III</shortName>
    </alternativeName>
    <alternativeName>
        <fullName evidence="6">Phosphoribosylformylglycinamidine synthase subunit III</fullName>
    </alternativeName>
</protein>
<evidence type="ECO:0000256" key="1">
    <source>
        <dbReference type="ARBA" id="ARBA00022490"/>
    </source>
</evidence>
<dbReference type="eggNOG" id="COG1828">
    <property type="taxonomic scope" value="Bacteria"/>
</dbReference>
<dbReference type="PANTHER" id="PTHR34696:SF1">
    <property type="entry name" value="PHOSPHORIBOSYLFORMYLGLYCINAMIDINE SYNTHASE SUBUNIT PURS"/>
    <property type="match status" value="1"/>
</dbReference>
<comment type="function">
    <text evidence="6">Part of the phosphoribosylformylglycinamidine synthase complex involved in the purines biosynthetic pathway. Catalyzes the ATP-dependent conversion of formylglycinamide ribonucleotide (FGAR) and glutamine to yield formylglycinamidine ribonucleotide (FGAM) and glutamate. The FGAM synthase complex is composed of three subunits. PurQ produces an ammonia molecule by converting glutamine to glutamate. PurL transfers the ammonia molecule to FGAR to form FGAM in an ATP-dependent manner. PurS interacts with PurQ and PurL and is thought to assist in the transfer of the ammonia molecule from PurQ to PurL.</text>
</comment>
<dbReference type="InterPro" id="IPR003850">
    <property type="entry name" value="PurS"/>
</dbReference>
<dbReference type="AlphaFoldDB" id="F2LVM9"/>
<comment type="subcellular location">
    <subcellularLocation>
        <location evidence="6">Cytoplasm</location>
    </subcellularLocation>
</comment>
<dbReference type="GO" id="GO:0006189">
    <property type="term" value="P:'de novo' IMP biosynthetic process"/>
    <property type="evidence" value="ECO:0007669"/>
    <property type="project" value="UniProtKB-UniRule"/>
</dbReference>
<dbReference type="Gene3D" id="3.30.1280.10">
    <property type="entry name" value="Phosphoribosylformylglycinamidine synthase subunit PurS"/>
    <property type="match status" value="1"/>
</dbReference>
<dbReference type="GO" id="GO:0005737">
    <property type="term" value="C:cytoplasm"/>
    <property type="evidence" value="ECO:0007669"/>
    <property type="project" value="UniProtKB-SubCell"/>
</dbReference>
<dbReference type="HAMAP" id="MF_01926">
    <property type="entry name" value="PurS"/>
    <property type="match status" value="1"/>
</dbReference>
<dbReference type="PANTHER" id="PTHR34696">
    <property type="entry name" value="PHOSPHORIBOSYLFORMYLGLYCINAMIDINE SYNTHASE SUBUNIT PURS"/>
    <property type="match status" value="1"/>
</dbReference>
<evidence type="ECO:0000256" key="6">
    <source>
        <dbReference type="HAMAP-Rule" id="MF_01926"/>
    </source>
</evidence>
<organism evidence="7 8">
    <name type="scientific">Hippea maritima (strain ATCC 700847 / DSM 10411 / MH2)</name>
    <dbReference type="NCBI Taxonomy" id="760142"/>
    <lineage>
        <taxon>Bacteria</taxon>
        <taxon>Pseudomonadati</taxon>
        <taxon>Campylobacterota</taxon>
        <taxon>Desulfurellia</taxon>
        <taxon>Desulfurellales</taxon>
        <taxon>Hippeaceae</taxon>
        <taxon>Hippea</taxon>
    </lineage>
</organism>
<evidence type="ECO:0000256" key="4">
    <source>
        <dbReference type="ARBA" id="ARBA00022755"/>
    </source>
</evidence>
<dbReference type="OrthoDB" id="9799101at2"/>
<keyword evidence="4 6" id="KW-0658">Purine biosynthesis</keyword>
<reference evidence="7 8" key="1">
    <citation type="journal article" date="2011" name="Stand. Genomic Sci.">
        <title>Complete genome sequence of the thermophilic sulfur-reducer Hippea maritima type strain (MH(2)).</title>
        <authorList>
            <person name="Huntemann M."/>
            <person name="Lu M."/>
            <person name="Nolan M."/>
            <person name="Lapidus A."/>
            <person name="Lucas S."/>
            <person name="Hammon N."/>
            <person name="Deshpande S."/>
            <person name="Cheng J.F."/>
            <person name="Tapia R."/>
            <person name="Han C."/>
            <person name="Goodwin L."/>
            <person name="Pitluck S."/>
            <person name="Liolios K."/>
            <person name="Pagani I."/>
            <person name="Ivanova N."/>
            <person name="Ovchinikova G."/>
            <person name="Pati A."/>
            <person name="Chen A."/>
            <person name="Palaniappan K."/>
            <person name="Land M."/>
            <person name="Hauser L."/>
            <person name="Jeffries C.D."/>
            <person name="Detter J.C."/>
            <person name="Brambilla E.M."/>
            <person name="Rohde M."/>
            <person name="Spring S."/>
            <person name="Goker M."/>
            <person name="Woyke T."/>
            <person name="Bristow J."/>
            <person name="Eisen J.A."/>
            <person name="Markowitz V."/>
            <person name="Hugenholtz P."/>
            <person name="Kyrpides N.C."/>
            <person name="Klenk H.P."/>
            <person name="Mavromatis K."/>
        </authorList>
    </citation>
    <scope>NUCLEOTIDE SEQUENCE [LARGE SCALE GENOMIC DNA]</scope>
    <source>
        <strain evidence="8">ATCC 700847 / DSM 10411 / MH2</strain>
    </source>
</reference>
<evidence type="ECO:0000256" key="2">
    <source>
        <dbReference type="ARBA" id="ARBA00022598"/>
    </source>
</evidence>
<dbReference type="InParanoid" id="F2LVM9"/>
<dbReference type="NCBIfam" id="TIGR00302">
    <property type="entry name" value="phosphoribosylformylglycinamidine synthase subunit PurS"/>
    <property type="match status" value="1"/>
</dbReference>
<dbReference type="SUPFAM" id="SSF82697">
    <property type="entry name" value="PurS-like"/>
    <property type="match status" value="1"/>
</dbReference>
<evidence type="ECO:0000313" key="8">
    <source>
        <dbReference type="Proteomes" id="UP000008139"/>
    </source>
</evidence>
<dbReference type="STRING" id="760142.Hipma_0843"/>
<comment type="similarity">
    <text evidence="6">Belongs to the PurS family.</text>
</comment>
<keyword evidence="8" id="KW-1185">Reference proteome</keyword>
<accession>F2LVM9</accession>
<dbReference type="HOGENOM" id="CLU_164833_3_0_7"/>
<dbReference type="Proteomes" id="UP000008139">
    <property type="component" value="Chromosome"/>
</dbReference>
<sequence>MKYIVIVKPKKAILDPQGKAIKKVAENYLQSEIKDIRVGKYFEIEIEKEDDGLINKLAKNILSNDVIEDYEVRKA</sequence>
<keyword evidence="3 6" id="KW-0547">Nucleotide-binding</keyword>
<dbReference type="Pfam" id="PF02700">
    <property type="entry name" value="PurS"/>
    <property type="match status" value="1"/>
</dbReference>
<proteinExistence type="inferred from homology"/>
<reference evidence="8" key="2">
    <citation type="submission" date="2011-03" db="EMBL/GenBank/DDBJ databases">
        <title>The complete genome of Hippea maritima DSM 10411.</title>
        <authorList>
            <consortium name="US DOE Joint Genome Institute (JGI-PGF)"/>
            <person name="Lucas S."/>
            <person name="Copeland A."/>
            <person name="Lapidus A."/>
            <person name="Bruce D."/>
            <person name="Goodwin L."/>
            <person name="Pitluck S."/>
            <person name="Peters L."/>
            <person name="Kyrpides N."/>
            <person name="Mavromatis K."/>
            <person name="Pagani I."/>
            <person name="Ivanova N."/>
            <person name="Mikhailova N."/>
            <person name="Lu M."/>
            <person name="Detter J.C."/>
            <person name="Tapia R."/>
            <person name="Han C."/>
            <person name="Land M."/>
            <person name="Hauser L."/>
            <person name="Markowitz V."/>
            <person name="Cheng J.-F."/>
            <person name="Hugenholtz P."/>
            <person name="Woyke T."/>
            <person name="Wu D."/>
            <person name="Spring S."/>
            <person name="Schroeder M."/>
            <person name="Brambilla E."/>
            <person name="Klenk H.-P."/>
            <person name="Eisen J.A."/>
        </authorList>
    </citation>
    <scope>NUCLEOTIDE SEQUENCE [LARGE SCALE GENOMIC DNA]</scope>
    <source>
        <strain evidence="8">ATCC 700847 / DSM 10411 / MH2</strain>
    </source>
</reference>
<dbReference type="KEGG" id="hmr:Hipma_0843"/>
<keyword evidence="1 6" id="KW-0963">Cytoplasm</keyword>
<gene>
    <name evidence="6" type="primary">purS</name>
    <name evidence="7" type="ordered locus">Hipma_0843</name>
</gene>
<dbReference type="InterPro" id="IPR036604">
    <property type="entry name" value="PurS-like_sf"/>
</dbReference>
<dbReference type="GO" id="GO:0004642">
    <property type="term" value="F:phosphoribosylformylglycinamidine synthase activity"/>
    <property type="evidence" value="ECO:0007669"/>
    <property type="project" value="UniProtKB-UniRule"/>
</dbReference>
<evidence type="ECO:0000256" key="5">
    <source>
        <dbReference type="ARBA" id="ARBA00022840"/>
    </source>
</evidence>
<dbReference type="RefSeq" id="WP_013681854.1">
    <property type="nucleotide sequence ID" value="NC_015318.1"/>
</dbReference>
<dbReference type="EMBL" id="CP002606">
    <property type="protein sequence ID" value="AEA33813.1"/>
    <property type="molecule type" value="Genomic_DNA"/>
</dbReference>
<comment type="subunit">
    <text evidence="6">Part of the FGAM synthase complex composed of 1 PurL, 1 PurQ and 2 PurS subunits.</text>
</comment>
<evidence type="ECO:0000313" key="7">
    <source>
        <dbReference type="EMBL" id="AEA33813.1"/>
    </source>
</evidence>
<keyword evidence="2 6" id="KW-0436">Ligase</keyword>
<dbReference type="UniPathway" id="UPA00074">
    <property type="reaction ID" value="UER00128"/>
</dbReference>
<keyword evidence="5 6" id="KW-0067">ATP-binding</keyword>